<gene>
    <name evidence="1" type="ORF">E2C01_085512</name>
</gene>
<evidence type="ECO:0000313" key="2">
    <source>
        <dbReference type="Proteomes" id="UP000324222"/>
    </source>
</evidence>
<dbReference type="Proteomes" id="UP000324222">
    <property type="component" value="Unassembled WGS sequence"/>
</dbReference>
<proteinExistence type="predicted"/>
<accession>A0A5B7IYA4</accession>
<organism evidence="1 2">
    <name type="scientific">Portunus trituberculatus</name>
    <name type="common">Swimming crab</name>
    <name type="synonym">Neptunus trituberculatus</name>
    <dbReference type="NCBI Taxonomy" id="210409"/>
    <lineage>
        <taxon>Eukaryota</taxon>
        <taxon>Metazoa</taxon>
        <taxon>Ecdysozoa</taxon>
        <taxon>Arthropoda</taxon>
        <taxon>Crustacea</taxon>
        <taxon>Multicrustacea</taxon>
        <taxon>Malacostraca</taxon>
        <taxon>Eumalacostraca</taxon>
        <taxon>Eucarida</taxon>
        <taxon>Decapoda</taxon>
        <taxon>Pleocyemata</taxon>
        <taxon>Brachyura</taxon>
        <taxon>Eubrachyura</taxon>
        <taxon>Portunoidea</taxon>
        <taxon>Portunidae</taxon>
        <taxon>Portuninae</taxon>
        <taxon>Portunus</taxon>
    </lineage>
</organism>
<dbReference type="AlphaFoldDB" id="A0A5B7IYA4"/>
<reference evidence="1 2" key="1">
    <citation type="submission" date="2019-05" db="EMBL/GenBank/DDBJ databases">
        <title>Another draft genome of Portunus trituberculatus and its Hox gene families provides insights of decapod evolution.</title>
        <authorList>
            <person name="Jeong J.-H."/>
            <person name="Song I."/>
            <person name="Kim S."/>
            <person name="Choi T."/>
            <person name="Kim D."/>
            <person name="Ryu S."/>
            <person name="Kim W."/>
        </authorList>
    </citation>
    <scope>NUCLEOTIDE SEQUENCE [LARGE SCALE GENOMIC DNA]</scope>
    <source>
        <tissue evidence="1">Muscle</tissue>
    </source>
</reference>
<comment type="caution">
    <text evidence="1">The sequence shown here is derived from an EMBL/GenBank/DDBJ whole genome shotgun (WGS) entry which is preliminary data.</text>
</comment>
<protein>
    <submittedName>
        <fullName evidence="1">Uncharacterized protein</fullName>
    </submittedName>
</protein>
<keyword evidence="2" id="KW-1185">Reference proteome</keyword>
<sequence>MRRYPSSSHLTFPIYHSASCSSPLVCRRLSVPSRSSSTPFLLFPQPEVQSRSSMAEIFGMCPIYFAAIY</sequence>
<name>A0A5B7IYA4_PORTR</name>
<evidence type="ECO:0000313" key="1">
    <source>
        <dbReference type="EMBL" id="MPC90521.1"/>
    </source>
</evidence>
<dbReference type="EMBL" id="VSRR010084641">
    <property type="protein sequence ID" value="MPC90521.1"/>
    <property type="molecule type" value="Genomic_DNA"/>
</dbReference>